<keyword evidence="2" id="KW-1185">Reference proteome</keyword>
<comment type="caution">
    <text evidence="1">The sequence shown here is derived from an EMBL/GenBank/DDBJ whole genome shotgun (WGS) entry which is preliminary data.</text>
</comment>
<sequence>SGVSQWQATTANAYTHQPWRVRIGWVTSSSANGSQHQLIFARKQQLPTACFNGQVTLIVDYQHRSWPVHIAQPTSVWTARINRGLCTSLSGCRAWLARITLGLHT</sequence>
<accession>A0A9J5ZS67</accession>
<evidence type="ECO:0000313" key="2">
    <source>
        <dbReference type="Proteomes" id="UP000824120"/>
    </source>
</evidence>
<dbReference type="EMBL" id="JACXVP010000003">
    <property type="protein sequence ID" value="KAG5614939.1"/>
    <property type="molecule type" value="Genomic_DNA"/>
</dbReference>
<reference evidence="1 2" key="1">
    <citation type="submission" date="2020-09" db="EMBL/GenBank/DDBJ databases">
        <title>De no assembly of potato wild relative species, Solanum commersonii.</title>
        <authorList>
            <person name="Cho K."/>
        </authorList>
    </citation>
    <scope>NUCLEOTIDE SEQUENCE [LARGE SCALE GENOMIC DNA]</scope>
    <source>
        <strain evidence="1">LZ3.2</strain>
        <tissue evidence="1">Leaf</tissue>
    </source>
</reference>
<feature type="non-terminal residue" evidence="1">
    <location>
        <position position="105"/>
    </location>
</feature>
<gene>
    <name evidence="1" type="ORF">H5410_014763</name>
</gene>
<dbReference type="AlphaFoldDB" id="A0A9J5ZS67"/>
<evidence type="ECO:0000313" key="1">
    <source>
        <dbReference type="EMBL" id="KAG5614939.1"/>
    </source>
</evidence>
<dbReference type="Proteomes" id="UP000824120">
    <property type="component" value="Chromosome 3"/>
</dbReference>
<protein>
    <submittedName>
        <fullName evidence="1">Uncharacterized protein</fullName>
    </submittedName>
</protein>
<proteinExistence type="predicted"/>
<organism evidence="1 2">
    <name type="scientific">Solanum commersonii</name>
    <name type="common">Commerson's wild potato</name>
    <name type="synonym">Commerson's nightshade</name>
    <dbReference type="NCBI Taxonomy" id="4109"/>
    <lineage>
        <taxon>Eukaryota</taxon>
        <taxon>Viridiplantae</taxon>
        <taxon>Streptophyta</taxon>
        <taxon>Embryophyta</taxon>
        <taxon>Tracheophyta</taxon>
        <taxon>Spermatophyta</taxon>
        <taxon>Magnoliopsida</taxon>
        <taxon>eudicotyledons</taxon>
        <taxon>Gunneridae</taxon>
        <taxon>Pentapetalae</taxon>
        <taxon>asterids</taxon>
        <taxon>lamiids</taxon>
        <taxon>Solanales</taxon>
        <taxon>Solanaceae</taxon>
        <taxon>Solanoideae</taxon>
        <taxon>Solaneae</taxon>
        <taxon>Solanum</taxon>
    </lineage>
</organism>
<name>A0A9J5ZS67_SOLCO</name>